<dbReference type="Proteomes" id="UP000253034">
    <property type="component" value="Unassembled WGS sequence"/>
</dbReference>
<sequence>MGLEKAVIKYGKNLKEEVKVLFNPSEYVISTNNSYRAQIAPGTDNLMLQFIGGGTSSLNMTLYFDTYTQIPLKNTQTDSMQTVKDSISGDREDVRLYTDKITDLMKIDSETHCPPRVVFAWGSLSFNAVIESVQETYTMFLPSGKPVRAKLTVSFKGIKEAANNAKKTVLHSPDRTKQRSLRGMDQLWNMAGEEYGDPSMWRVIARENGILNPRKVEHGMVLKVPSIT</sequence>
<feature type="domain" description="Contractile injection system tube protein N-terminal" evidence="1">
    <location>
        <begin position="12"/>
        <end position="165"/>
    </location>
</feature>
<organism evidence="2 3">
    <name type="scientific">Anaerobacterium chartisolvens</name>
    <dbReference type="NCBI Taxonomy" id="1297424"/>
    <lineage>
        <taxon>Bacteria</taxon>
        <taxon>Bacillati</taxon>
        <taxon>Bacillota</taxon>
        <taxon>Clostridia</taxon>
        <taxon>Eubacteriales</taxon>
        <taxon>Oscillospiraceae</taxon>
        <taxon>Anaerobacterium</taxon>
    </lineage>
</organism>
<evidence type="ECO:0000259" key="1">
    <source>
        <dbReference type="Pfam" id="PF19266"/>
    </source>
</evidence>
<dbReference type="InterPro" id="IPR045361">
    <property type="entry name" value="CIS_tube_prot_N"/>
</dbReference>
<dbReference type="OrthoDB" id="9815939at2"/>
<reference evidence="2 3" key="1">
    <citation type="submission" date="2018-07" db="EMBL/GenBank/DDBJ databases">
        <title>Genomic Encyclopedia of Type Strains, Phase IV (KMG-IV): sequencing the most valuable type-strain genomes for metagenomic binning, comparative biology and taxonomic classification.</title>
        <authorList>
            <person name="Goeker M."/>
        </authorList>
    </citation>
    <scope>NUCLEOTIDE SEQUENCE [LARGE SCALE GENOMIC DNA]</scope>
    <source>
        <strain evidence="2 3">DSM 27016</strain>
    </source>
</reference>
<dbReference type="RefSeq" id="WP_114299120.1">
    <property type="nucleotide sequence ID" value="NZ_QPJT01000025.1"/>
</dbReference>
<name>A0A369AT11_9FIRM</name>
<dbReference type="AlphaFoldDB" id="A0A369AT11"/>
<evidence type="ECO:0000313" key="2">
    <source>
        <dbReference type="EMBL" id="RCX11367.1"/>
    </source>
</evidence>
<dbReference type="Pfam" id="PF19266">
    <property type="entry name" value="CIS_tube"/>
    <property type="match status" value="1"/>
</dbReference>
<dbReference type="EMBL" id="QPJT01000025">
    <property type="protein sequence ID" value="RCX11367.1"/>
    <property type="molecule type" value="Genomic_DNA"/>
</dbReference>
<keyword evidence="3" id="KW-1185">Reference proteome</keyword>
<accession>A0A369AT11</accession>
<comment type="caution">
    <text evidence="2">The sequence shown here is derived from an EMBL/GenBank/DDBJ whole genome shotgun (WGS) entry which is preliminary data.</text>
</comment>
<evidence type="ECO:0000313" key="3">
    <source>
        <dbReference type="Proteomes" id="UP000253034"/>
    </source>
</evidence>
<gene>
    <name evidence="2" type="ORF">DFR58_12513</name>
</gene>
<protein>
    <recommendedName>
        <fullName evidence="1">Contractile injection system tube protein N-terminal domain-containing protein</fullName>
    </recommendedName>
</protein>
<proteinExistence type="predicted"/>